<dbReference type="Proteomes" id="UP001367676">
    <property type="component" value="Unassembled WGS sequence"/>
</dbReference>
<accession>A0AAN9Y986</accession>
<reference evidence="1 2" key="1">
    <citation type="submission" date="2024-03" db="EMBL/GenBank/DDBJ databases">
        <title>Adaptation during the transition from Ophiocordyceps entomopathogen to insect associate is accompanied by gene loss and intensified selection.</title>
        <authorList>
            <person name="Ward C.M."/>
            <person name="Onetto C.A."/>
            <person name="Borneman A.R."/>
        </authorList>
    </citation>
    <scope>NUCLEOTIDE SEQUENCE [LARGE SCALE GENOMIC DNA]</scope>
    <source>
        <strain evidence="1">AWRI1</strain>
        <tissue evidence="1">Single Adult Female</tissue>
    </source>
</reference>
<evidence type="ECO:0000313" key="2">
    <source>
        <dbReference type="Proteomes" id="UP001367676"/>
    </source>
</evidence>
<proteinExistence type="predicted"/>
<gene>
    <name evidence="1" type="ORF">V9T40_002988</name>
</gene>
<name>A0AAN9Y986_9HEMI</name>
<dbReference type="AlphaFoldDB" id="A0AAN9Y986"/>
<dbReference type="EMBL" id="JBBCAQ010000006">
    <property type="protein sequence ID" value="KAK7602989.1"/>
    <property type="molecule type" value="Genomic_DNA"/>
</dbReference>
<keyword evidence="2" id="KW-1185">Reference proteome</keyword>
<sequence>MVFFEILYPYVRVSSTQRNCDLAKYADGREQCHFAALRACDQTVPLLLRSTVALGHRLDDDDRRRMCATIDDNVGVCVNHEIAE</sequence>
<evidence type="ECO:0000313" key="1">
    <source>
        <dbReference type="EMBL" id="KAK7602989.1"/>
    </source>
</evidence>
<protein>
    <submittedName>
        <fullName evidence="1">Uncharacterized protein</fullName>
    </submittedName>
</protein>
<comment type="caution">
    <text evidence="1">The sequence shown here is derived from an EMBL/GenBank/DDBJ whole genome shotgun (WGS) entry which is preliminary data.</text>
</comment>
<organism evidence="1 2">
    <name type="scientific">Parthenolecanium corni</name>
    <dbReference type="NCBI Taxonomy" id="536013"/>
    <lineage>
        <taxon>Eukaryota</taxon>
        <taxon>Metazoa</taxon>
        <taxon>Ecdysozoa</taxon>
        <taxon>Arthropoda</taxon>
        <taxon>Hexapoda</taxon>
        <taxon>Insecta</taxon>
        <taxon>Pterygota</taxon>
        <taxon>Neoptera</taxon>
        <taxon>Paraneoptera</taxon>
        <taxon>Hemiptera</taxon>
        <taxon>Sternorrhyncha</taxon>
        <taxon>Coccoidea</taxon>
        <taxon>Coccidae</taxon>
        <taxon>Parthenolecanium</taxon>
    </lineage>
</organism>